<protein>
    <recommendedName>
        <fullName evidence="3">C2H2-type domain-containing protein</fullName>
    </recommendedName>
</protein>
<dbReference type="Pfam" id="PF13912">
    <property type="entry name" value="zf-C2H2_6"/>
    <property type="match status" value="2"/>
</dbReference>
<dbReference type="PROSITE" id="PS00028">
    <property type="entry name" value="ZINC_FINGER_C2H2_1"/>
    <property type="match status" value="2"/>
</dbReference>
<dbReference type="InterPro" id="IPR013087">
    <property type="entry name" value="Znf_C2H2_type"/>
</dbReference>
<feature type="region of interest" description="Disordered" evidence="2">
    <location>
        <begin position="25"/>
        <end position="124"/>
    </location>
</feature>
<dbReference type="PANTHER" id="PTHR47591:SF13">
    <property type="entry name" value="OS02G0293900 PROTEIN"/>
    <property type="match status" value="1"/>
</dbReference>
<feature type="compositionally biased region" description="Low complexity" evidence="2">
    <location>
        <begin position="111"/>
        <end position="124"/>
    </location>
</feature>
<evidence type="ECO:0000313" key="5">
    <source>
        <dbReference type="Proteomes" id="UP000287651"/>
    </source>
</evidence>
<dbReference type="InterPro" id="IPR036236">
    <property type="entry name" value="Znf_C2H2_sf"/>
</dbReference>
<dbReference type="PROSITE" id="PS50157">
    <property type="entry name" value="ZINC_FINGER_C2H2_2"/>
    <property type="match status" value="2"/>
</dbReference>
<evidence type="ECO:0000313" key="4">
    <source>
        <dbReference type="EMBL" id="RRT73857.1"/>
    </source>
</evidence>
<evidence type="ECO:0000256" key="2">
    <source>
        <dbReference type="SAM" id="MobiDB-lite"/>
    </source>
</evidence>
<comment type="caution">
    <text evidence="4">The sequence shown here is derived from an EMBL/GenBank/DDBJ whole genome shotgun (WGS) entry which is preliminary data.</text>
</comment>
<gene>
    <name evidence="4" type="ORF">B296_00017643</name>
</gene>
<evidence type="ECO:0000256" key="1">
    <source>
        <dbReference type="PROSITE-ProRule" id="PRU00042"/>
    </source>
</evidence>
<keyword evidence="1" id="KW-0479">Metal-binding</keyword>
<feature type="domain" description="C2H2-type" evidence="3">
    <location>
        <begin position="250"/>
        <end position="279"/>
    </location>
</feature>
<organism evidence="4 5">
    <name type="scientific">Ensete ventricosum</name>
    <name type="common">Abyssinian banana</name>
    <name type="synonym">Musa ensete</name>
    <dbReference type="NCBI Taxonomy" id="4639"/>
    <lineage>
        <taxon>Eukaryota</taxon>
        <taxon>Viridiplantae</taxon>
        <taxon>Streptophyta</taxon>
        <taxon>Embryophyta</taxon>
        <taxon>Tracheophyta</taxon>
        <taxon>Spermatophyta</taxon>
        <taxon>Magnoliopsida</taxon>
        <taxon>Liliopsida</taxon>
        <taxon>Zingiberales</taxon>
        <taxon>Musaceae</taxon>
        <taxon>Ensete</taxon>
    </lineage>
</organism>
<evidence type="ECO:0000259" key="3">
    <source>
        <dbReference type="PROSITE" id="PS50157"/>
    </source>
</evidence>
<dbReference type="SMART" id="SM00355">
    <property type="entry name" value="ZnF_C2H2"/>
    <property type="match status" value="2"/>
</dbReference>
<proteinExistence type="predicted"/>
<accession>A0A427AC81</accession>
<dbReference type="Proteomes" id="UP000287651">
    <property type="component" value="Unassembled WGS sequence"/>
</dbReference>
<feature type="compositionally biased region" description="Pro residues" evidence="2">
    <location>
        <begin position="31"/>
        <end position="50"/>
    </location>
</feature>
<dbReference type="GO" id="GO:0008270">
    <property type="term" value="F:zinc ion binding"/>
    <property type="evidence" value="ECO:0007669"/>
    <property type="project" value="UniProtKB-KW"/>
</dbReference>
<dbReference type="SUPFAM" id="SSF57667">
    <property type="entry name" value="beta-beta-alpha zinc fingers"/>
    <property type="match status" value="1"/>
</dbReference>
<reference evidence="4 5" key="1">
    <citation type="journal article" date="2014" name="Agronomy (Basel)">
        <title>A Draft Genome Sequence for Ensete ventricosum, the Drought-Tolerant Tree Against Hunger.</title>
        <authorList>
            <person name="Harrison J."/>
            <person name="Moore K.A."/>
            <person name="Paszkiewicz K."/>
            <person name="Jones T."/>
            <person name="Grant M."/>
            <person name="Ambacheew D."/>
            <person name="Muzemil S."/>
            <person name="Studholme D.J."/>
        </authorList>
    </citation>
    <scope>NUCLEOTIDE SEQUENCE [LARGE SCALE GENOMIC DNA]</scope>
</reference>
<name>A0A427AC81_ENSVE</name>
<keyword evidence="1" id="KW-0862">Zinc</keyword>
<dbReference type="AlphaFoldDB" id="A0A427AC81"/>
<feature type="domain" description="C2H2-type" evidence="3">
    <location>
        <begin position="123"/>
        <end position="150"/>
    </location>
</feature>
<sequence>MVSKPLPLPSFPLFRMQRTIMDSSSSINLPYLPPPPPPPPYQPLHQPTPRPLQHLDENSARPLPPQPKYKPSPGFVPHGRDPSFQHNLGPFSFPPSSTMAKPKPRRKPDLAAATTAAPKATTPPCTECGKRFSSWKALFGHMRCHPERQWRGINPPPHLRRPLPLASPTPEEHFTDEEYEVAASLILLSRGPHRDISALCPVEPERADAMRPFSFPQPQQTSGGVLVGSEDACRSWKRAWEEGEATRCYHKCKCDDCSRGFSTGQALEGHKRHHWEREEEIVVGCSSSGNYVLDLNLPPPSLENNEANPSTVLDLMLGI</sequence>
<keyword evidence="1" id="KW-0863">Zinc-finger</keyword>
<dbReference type="PANTHER" id="PTHR47591">
    <property type="entry name" value="ZINC FINGER PROTEIN ZAT2-RELATED"/>
    <property type="match status" value="1"/>
</dbReference>
<dbReference type="EMBL" id="AMZH03002959">
    <property type="protein sequence ID" value="RRT73857.1"/>
    <property type="molecule type" value="Genomic_DNA"/>
</dbReference>